<protein>
    <submittedName>
        <fullName evidence="1">Uncharacterized protein</fullName>
    </submittedName>
</protein>
<evidence type="ECO:0000313" key="1">
    <source>
        <dbReference type="EMBL" id="SFJ87119.1"/>
    </source>
</evidence>
<dbReference type="AlphaFoldDB" id="A0A1I3UWT4"/>
<reference evidence="2" key="1">
    <citation type="submission" date="2016-10" db="EMBL/GenBank/DDBJ databases">
        <authorList>
            <person name="Varghese N."/>
            <person name="Submissions S."/>
        </authorList>
    </citation>
    <scope>NUCLEOTIDE SEQUENCE [LARGE SCALE GENOMIC DNA]</scope>
    <source>
        <strain evidence="2">OK042</strain>
    </source>
</reference>
<keyword evidence="2" id="KW-1185">Reference proteome</keyword>
<sequence>MFVSAAFVGKSLFPSCAPGYVHGEVKTVRYAMIPRESLKGGKSLFPSCAPGYAHGEVKTVRYAMIPRESPKGESLRR</sequence>
<gene>
    <name evidence="1" type="ORF">SAMN05518846_106134</name>
</gene>
<organism evidence="1 2">
    <name type="scientific">Brevibacillus centrosporus</name>
    <dbReference type="NCBI Taxonomy" id="54910"/>
    <lineage>
        <taxon>Bacteria</taxon>
        <taxon>Bacillati</taxon>
        <taxon>Bacillota</taxon>
        <taxon>Bacilli</taxon>
        <taxon>Bacillales</taxon>
        <taxon>Paenibacillaceae</taxon>
        <taxon>Brevibacillus</taxon>
    </lineage>
</organism>
<evidence type="ECO:0000313" key="2">
    <source>
        <dbReference type="Proteomes" id="UP000198915"/>
    </source>
</evidence>
<dbReference type="STRING" id="1884381.SAMN05518846_106134"/>
<dbReference type="Proteomes" id="UP000198915">
    <property type="component" value="Unassembled WGS sequence"/>
</dbReference>
<dbReference type="RefSeq" id="WP_092268339.1">
    <property type="nucleotide sequence ID" value="NZ_FORT01000006.1"/>
</dbReference>
<accession>A0A1I3UWT4</accession>
<dbReference type="EMBL" id="FORT01000006">
    <property type="protein sequence ID" value="SFJ87119.1"/>
    <property type="molecule type" value="Genomic_DNA"/>
</dbReference>
<name>A0A1I3UWT4_9BACL</name>
<proteinExistence type="predicted"/>